<dbReference type="InterPro" id="IPR014721">
    <property type="entry name" value="Ribsml_uS5_D2-typ_fold_subgr"/>
</dbReference>
<dbReference type="RefSeq" id="WP_318705170.1">
    <property type="nucleotide sequence ID" value="NZ_CALWMU010000042.1"/>
</dbReference>
<evidence type="ECO:0000313" key="8">
    <source>
        <dbReference type="EMBL" id="HIW81483.1"/>
    </source>
</evidence>
<dbReference type="GO" id="GO:0005524">
    <property type="term" value="F:ATP binding"/>
    <property type="evidence" value="ECO:0007669"/>
    <property type="project" value="InterPro"/>
</dbReference>
<organism evidence="8 9">
    <name type="scientific">Candidatus Acetatifactor stercoripullorum</name>
    <dbReference type="NCBI Taxonomy" id="2838414"/>
    <lineage>
        <taxon>Bacteria</taxon>
        <taxon>Bacillati</taxon>
        <taxon>Bacillota</taxon>
        <taxon>Clostridia</taxon>
        <taxon>Lachnospirales</taxon>
        <taxon>Lachnospiraceae</taxon>
        <taxon>Acetatifactor</taxon>
    </lineage>
</organism>
<dbReference type="Gene3D" id="3.30.1370.100">
    <property type="entry name" value="MutL, C-terminal domain, regulatory subdomain"/>
    <property type="match status" value="1"/>
</dbReference>
<evidence type="ECO:0000256" key="4">
    <source>
        <dbReference type="HAMAP-Rule" id="MF_00149"/>
    </source>
</evidence>
<dbReference type="Proteomes" id="UP000824265">
    <property type="component" value="Unassembled WGS sequence"/>
</dbReference>
<name>A0A9D1R4S0_9FIRM</name>
<dbReference type="SUPFAM" id="SSF54211">
    <property type="entry name" value="Ribosomal protein S5 domain 2-like"/>
    <property type="match status" value="1"/>
</dbReference>
<keyword evidence="3 4" id="KW-0234">DNA repair</keyword>
<dbReference type="EMBL" id="DXGH01000043">
    <property type="protein sequence ID" value="HIW81483.1"/>
    <property type="molecule type" value="Genomic_DNA"/>
</dbReference>
<evidence type="ECO:0000259" key="6">
    <source>
        <dbReference type="SMART" id="SM00853"/>
    </source>
</evidence>
<evidence type="ECO:0000256" key="3">
    <source>
        <dbReference type="ARBA" id="ARBA00023204"/>
    </source>
</evidence>
<keyword evidence="8" id="KW-0540">Nuclease</keyword>
<dbReference type="Gene3D" id="3.30.1540.20">
    <property type="entry name" value="MutL, C-terminal domain, dimerisation subdomain"/>
    <property type="match status" value="1"/>
</dbReference>
<comment type="function">
    <text evidence="4">This protein is involved in the repair of mismatches in DNA. It is required for dam-dependent methyl-directed DNA mismatch repair. May act as a 'molecular matchmaker', a protein that promotes the formation of a stable complex between two or more DNA-binding proteins in an ATP-dependent manner without itself being part of a final effector complex.</text>
</comment>
<dbReference type="InterPro" id="IPR042120">
    <property type="entry name" value="MutL_C_dimsub"/>
</dbReference>
<evidence type="ECO:0000259" key="7">
    <source>
        <dbReference type="SMART" id="SM01340"/>
    </source>
</evidence>
<keyword evidence="2 4" id="KW-0227">DNA damage</keyword>
<dbReference type="InterPro" id="IPR036890">
    <property type="entry name" value="HATPase_C_sf"/>
</dbReference>
<gene>
    <name evidence="4 8" type="primary">mutL</name>
    <name evidence="8" type="ORF">H9742_08205</name>
</gene>
<reference evidence="8" key="1">
    <citation type="journal article" date="2021" name="PeerJ">
        <title>Extensive microbial diversity within the chicken gut microbiome revealed by metagenomics and culture.</title>
        <authorList>
            <person name="Gilroy R."/>
            <person name="Ravi A."/>
            <person name="Getino M."/>
            <person name="Pursley I."/>
            <person name="Horton D.L."/>
            <person name="Alikhan N.F."/>
            <person name="Baker D."/>
            <person name="Gharbi K."/>
            <person name="Hall N."/>
            <person name="Watson M."/>
            <person name="Adriaenssens E.M."/>
            <person name="Foster-Nyarko E."/>
            <person name="Jarju S."/>
            <person name="Secka A."/>
            <person name="Antonio M."/>
            <person name="Oren A."/>
            <person name="Chaudhuri R.R."/>
            <person name="La Ragione R."/>
            <person name="Hildebrand F."/>
            <person name="Pallen M.J."/>
        </authorList>
    </citation>
    <scope>NUCLEOTIDE SEQUENCE</scope>
    <source>
        <strain evidence="8">CHK195-6426</strain>
    </source>
</reference>
<dbReference type="InterPro" id="IPR037198">
    <property type="entry name" value="MutL_C_sf"/>
</dbReference>
<evidence type="ECO:0000256" key="1">
    <source>
        <dbReference type="ARBA" id="ARBA00006082"/>
    </source>
</evidence>
<evidence type="ECO:0000313" key="9">
    <source>
        <dbReference type="Proteomes" id="UP000824265"/>
    </source>
</evidence>
<dbReference type="GO" id="GO:0032300">
    <property type="term" value="C:mismatch repair complex"/>
    <property type="evidence" value="ECO:0007669"/>
    <property type="project" value="InterPro"/>
</dbReference>
<feature type="domain" description="MutL C-terminal dimerisation" evidence="6">
    <location>
        <begin position="435"/>
        <end position="577"/>
    </location>
</feature>
<feature type="region of interest" description="Disordered" evidence="5">
    <location>
        <begin position="381"/>
        <end position="407"/>
    </location>
</feature>
<dbReference type="InterPro" id="IPR013507">
    <property type="entry name" value="DNA_mismatch_S5_2-like"/>
</dbReference>
<evidence type="ECO:0000256" key="2">
    <source>
        <dbReference type="ARBA" id="ARBA00022763"/>
    </source>
</evidence>
<dbReference type="InterPro" id="IPR042121">
    <property type="entry name" value="MutL_C_regsub"/>
</dbReference>
<proteinExistence type="inferred from homology"/>
<dbReference type="GO" id="GO:0016887">
    <property type="term" value="F:ATP hydrolysis activity"/>
    <property type="evidence" value="ECO:0007669"/>
    <property type="project" value="InterPro"/>
</dbReference>
<dbReference type="GO" id="GO:0004519">
    <property type="term" value="F:endonuclease activity"/>
    <property type="evidence" value="ECO:0007669"/>
    <property type="project" value="UniProtKB-KW"/>
</dbReference>
<dbReference type="InterPro" id="IPR014762">
    <property type="entry name" value="DNA_mismatch_repair_CS"/>
</dbReference>
<dbReference type="Pfam" id="PF13589">
    <property type="entry name" value="HATPase_c_3"/>
    <property type="match status" value="1"/>
</dbReference>
<dbReference type="SUPFAM" id="SSF118116">
    <property type="entry name" value="DNA mismatch repair protein MutL"/>
    <property type="match status" value="1"/>
</dbReference>
<dbReference type="SMART" id="SM00853">
    <property type="entry name" value="MutL_C"/>
    <property type="match status" value="1"/>
</dbReference>
<comment type="caution">
    <text evidence="8">The sequence shown here is derived from an EMBL/GenBank/DDBJ whole genome shotgun (WGS) entry which is preliminary data.</text>
</comment>
<comment type="similarity">
    <text evidence="1 4">Belongs to the DNA mismatch repair MutL/HexB family.</text>
</comment>
<dbReference type="Gene3D" id="3.30.230.10">
    <property type="match status" value="1"/>
</dbReference>
<dbReference type="PANTHER" id="PTHR10073">
    <property type="entry name" value="DNA MISMATCH REPAIR PROTEIN MLH, PMS, MUTL"/>
    <property type="match status" value="1"/>
</dbReference>
<dbReference type="GO" id="GO:0140664">
    <property type="term" value="F:ATP-dependent DNA damage sensor activity"/>
    <property type="evidence" value="ECO:0007669"/>
    <property type="project" value="InterPro"/>
</dbReference>
<dbReference type="AlphaFoldDB" id="A0A9D1R4S0"/>
<dbReference type="InterPro" id="IPR020667">
    <property type="entry name" value="DNA_mismatch_repair_MutL"/>
</dbReference>
<dbReference type="NCBIfam" id="TIGR00585">
    <property type="entry name" value="mutl"/>
    <property type="match status" value="1"/>
</dbReference>
<dbReference type="PANTHER" id="PTHR10073:SF12">
    <property type="entry name" value="DNA MISMATCH REPAIR PROTEIN MLH1"/>
    <property type="match status" value="1"/>
</dbReference>
<feature type="compositionally biased region" description="Basic and acidic residues" evidence="5">
    <location>
        <begin position="381"/>
        <end position="390"/>
    </location>
</feature>
<dbReference type="FunFam" id="3.30.565.10:FF:000003">
    <property type="entry name" value="DNA mismatch repair endonuclease MutL"/>
    <property type="match status" value="1"/>
</dbReference>
<feature type="domain" description="DNA mismatch repair protein S5" evidence="7">
    <location>
        <begin position="209"/>
        <end position="327"/>
    </location>
</feature>
<keyword evidence="8" id="KW-0378">Hydrolase</keyword>
<dbReference type="CDD" id="cd16926">
    <property type="entry name" value="HATPase_MutL-MLH-PMS-like"/>
    <property type="match status" value="1"/>
</dbReference>
<dbReference type="SUPFAM" id="SSF55874">
    <property type="entry name" value="ATPase domain of HSP90 chaperone/DNA topoisomerase II/histidine kinase"/>
    <property type="match status" value="1"/>
</dbReference>
<dbReference type="InterPro" id="IPR014790">
    <property type="entry name" value="MutL_C"/>
</dbReference>
<dbReference type="InterPro" id="IPR020568">
    <property type="entry name" value="Ribosomal_Su5_D2-typ_SF"/>
</dbReference>
<dbReference type="CDD" id="cd00782">
    <property type="entry name" value="MutL_Trans"/>
    <property type="match status" value="1"/>
</dbReference>
<dbReference type="PROSITE" id="PS00058">
    <property type="entry name" value="DNA_MISMATCH_REPAIR_1"/>
    <property type="match status" value="1"/>
</dbReference>
<protein>
    <recommendedName>
        <fullName evidence="4">DNA mismatch repair protein MutL</fullName>
    </recommendedName>
</protein>
<dbReference type="Pfam" id="PF08676">
    <property type="entry name" value="MutL_C"/>
    <property type="match status" value="1"/>
</dbReference>
<keyword evidence="8" id="KW-0255">Endonuclease</keyword>
<dbReference type="GO" id="GO:0030983">
    <property type="term" value="F:mismatched DNA binding"/>
    <property type="evidence" value="ECO:0007669"/>
    <property type="project" value="InterPro"/>
</dbReference>
<dbReference type="Pfam" id="PF01119">
    <property type="entry name" value="DNA_mis_repair"/>
    <property type="match status" value="1"/>
</dbReference>
<reference evidence="8" key="2">
    <citation type="submission" date="2021-04" db="EMBL/GenBank/DDBJ databases">
        <authorList>
            <person name="Gilroy R."/>
        </authorList>
    </citation>
    <scope>NUCLEOTIDE SEQUENCE</scope>
    <source>
        <strain evidence="8">CHK195-6426</strain>
    </source>
</reference>
<evidence type="ECO:0000256" key="5">
    <source>
        <dbReference type="SAM" id="MobiDB-lite"/>
    </source>
</evidence>
<dbReference type="SMART" id="SM01340">
    <property type="entry name" value="DNA_mis_repair"/>
    <property type="match status" value="1"/>
</dbReference>
<dbReference type="GO" id="GO:0006298">
    <property type="term" value="P:mismatch repair"/>
    <property type="evidence" value="ECO:0007669"/>
    <property type="project" value="UniProtKB-UniRule"/>
</dbReference>
<dbReference type="HAMAP" id="MF_00149">
    <property type="entry name" value="DNA_mis_repair"/>
    <property type="match status" value="1"/>
</dbReference>
<accession>A0A9D1R4S0</accession>
<sequence>MAQIHVLDSETIDKIAAGEVVERPASVVKELVENAIDANATAITVEAKEGGIAFIRVTDNGDGMEAAQLRTAFLRHATSKIENAEDLTHILSLGFRGEALSSIAAVSKVEVISKTAGSLTGGRIVLEGAREIEFGEVGAPEGTTVLVRNLFFNTPVRRKFLKTPVTEGGYISDLMEHLALSRPDISFKFVLGNQTRFHTSGNGDLREVIYRLYGRETAASLVPIQWERENIRIQGYLGEPVLVRSNRNFEIYFINGRFLKSAVIAGAVEEGYREYLMQHKFPFCVLHIQMEPGRVDVNVHPTKMDVRFDSAAEFCSILSEAVQGTLRQREMIPEAVLGNENEARKEEKEQRRQLQEEMRRKGVPEPFEKRRMESYRVMEEARYQDRKPESLPDETEEKAAETAVTAPEAAVTEAKQLDLFEEKLLSVDNRARYQLIGQVFDTYWMIQFEDKLLIIDQHAAHEKVKYERLMRQYREKSVVSQNLMPPVIVSLTGQEEVTLREYGDAFTELGFEIAPFGGSEYAVRSVPTDLYGCGEKELFLEVMDQLAALGNKGSLKAVEEKIASMSCKAAVKGNSPLSQREAQALIDELLTLENPYHCPHGRPTIISISKTEMERKFKRIV</sequence>
<dbReference type="Gene3D" id="3.30.565.10">
    <property type="entry name" value="Histidine kinase-like ATPase, C-terminal domain"/>
    <property type="match status" value="1"/>
</dbReference>
<dbReference type="InterPro" id="IPR002099">
    <property type="entry name" value="MutL/Mlh/PMS"/>
</dbReference>
<dbReference type="InterPro" id="IPR038973">
    <property type="entry name" value="MutL/Mlh/Pms-like"/>
</dbReference>